<dbReference type="PANTHER" id="PTHR31632">
    <property type="entry name" value="IRON TRANSPORTER FTH1"/>
    <property type="match status" value="1"/>
</dbReference>
<dbReference type="CDD" id="cd14656">
    <property type="entry name" value="Imelysin-like_EfeO"/>
    <property type="match status" value="1"/>
</dbReference>
<comment type="similarity">
    <text evidence="4">Belongs to the oxidase-dependent Fe transporter (OFeT) (TC 9.A.10.1) family.</text>
</comment>
<evidence type="ECO:0000256" key="4">
    <source>
        <dbReference type="ARBA" id="ARBA00008333"/>
    </source>
</evidence>
<feature type="transmembrane region" description="Helical" evidence="9">
    <location>
        <begin position="270"/>
        <end position="289"/>
    </location>
</feature>
<evidence type="ECO:0000256" key="5">
    <source>
        <dbReference type="ARBA" id="ARBA00022692"/>
    </source>
</evidence>
<dbReference type="PANTHER" id="PTHR31632:SF2">
    <property type="entry name" value="PLASMA MEMBRANE IRON PERMEASE"/>
    <property type="match status" value="1"/>
</dbReference>
<proteinExistence type="inferred from homology"/>
<dbReference type="Proteomes" id="UP000217954">
    <property type="component" value="Chromosome"/>
</dbReference>
<keyword evidence="8 9" id="KW-0472">Membrane</keyword>
<evidence type="ECO:0000256" key="2">
    <source>
        <dbReference type="ARBA" id="ARBA00004196"/>
    </source>
</evidence>
<feature type="transmembrane region" description="Helical" evidence="9">
    <location>
        <begin position="98"/>
        <end position="117"/>
    </location>
</feature>
<reference evidence="12" key="1">
    <citation type="journal article" date="2017" name="Genome Announc.">
        <title>Complete Genome Sequence of Mycobacterium stephanolepidis.</title>
        <authorList>
            <person name="Fukano H."/>
            <person name="Yoshida M."/>
            <person name="Katayama Y."/>
            <person name="Omatsu T."/>
            <person name="Mizutani T."/>
            <person name="Kurata O."/>
            <person name="Wada S."/>
            <person name="Hoshino Y."/>
        </authorList>
    </citation>
    <scope>NUCLEOTIDE SEQUENCE [LARGE SCALE GENOMIC DNA]</scope>
    <source>
        <strain evidence="12">NJB0901</strain>
    </source>
</reference>
<evidence type="ECO:0000256" key="7">
    <source>
        <dbReference type="ARBA" id="ARBA00022989"/>
    </source>
</evidence>
<accession>A0A1Z4EU27</accession>
<evidence type="ECO:0000313" key="12">
    <source>
        <dbReference type="Proteomes" id="UP000217954"/>
    </source>
</evidence>
<dbReference type="AlphaFoldDB" id="A0A1Z4EU27"/>
<sequence length="703" mass="73997">MTVVRTAFAQYLGTPYLIHVVLSDAVPNLLIGLREGLEAGLVVSILLAAVHRSPLAADGRRATEPVWLGVLGALSVSASFAAVLTSTTSSLGANGQDVVGGLLSILAVGLVTAMIFWMSRTAASLSGELSGKVEHALTLGAGALALTAFLAVAREGLETTLFFWTAAKAAGETTGPVIGGTLGLAIAVALCWLLYRRAVKLNLKVFFTRTAVVLIVIAAGILAYGIGDLQTAGWLPGRTWYAFDLSQRISADSWWVTIVTGITQLTPRMTVLQVVAWAGYLILVIPPFLRVSRESHSPTGASELDGEPSAFARLIGRRPFAVAATIVVVPVLVAAAVIAILPSANRDADTHVTVTASGCADDWASAGTGLQTFSVVNKSGKTGEINLVDGNNGVVAEIETLGPSTSATLTATLSDGTYKFACLMAGEPARYSASQQVRGKAVPGAPQPVVRVTEDDLKPPLEAYQRYANNLLAVLGTQARALRADLVAGNIEAAKKDWLPAILTWNRIGAAYGSFKDYGDAIAGLPHGLPDGVNDPDFKGLRRLEYGLWHGQPSSTLVPVADELVSTIDTLRANLADVMTEPADQTKRPHEILEDTLRFQLMGYTNQGAGTEYAEAAAAVEATRAVLGQFSVLIDARTPKLLAESNSQLDILDAALRATQQGRQWRPLEQVPLAGRQAVDAALGQVLETLASVPLLIELPPSR</sequence>
<feature type="transmembrane region" description="Helical" evidence="9">
    <location>
        <begin position="320"/>
        <end position="341"/>
    </location>
</feature>
<keyword evidence="12" id="KW-1185">Reference proteome</keyword>
<comment type="similarity">
    <text evidence="3">Belongs to the EfeM/EfeO family.</text>
</comment>
<name>A0A1Z4EU27_9MYCO</name>
<dbReference type="Gene3D" id="1.20.1420.20">
    <property type="entry name" value="M75 peptidase, HXXE motif"/>
    <property type="match status" value="1"/>
</dbReference>
<keyword evidence="7 9" id="KW-1133">Transmembrane helix</keyword>
<reference evidence="11 12" key="2">
    <citation type="journal article" date="2017" name="Int. J. Syst. Evol. Microbiol.">
        <title>Mycobacterium stephanolepidis sp. nov., a rapidly growing species related to Mycobacterium chelonae, isolated from marine teleost fish, Stephanolepis cirrhifer.</title>
        <authorList>
            <person name="Fukano H."/>
            <person name="Wada S."/>
            <person name="Kurata O."/>
            <person name="Katayama K."/>
            <person name="Fujiwara N."/>
            <person name="Hoshino Y."/>
        </authorList>
    </citation>
    <scope>NUCLEOTIDE SEQUENCE [LARGE SCALE GENOMIC DNA]</scope>
    <source>
        <strain evidence="11 12">NJB0901</strain>
    </source>
</reference>
<keyword evidence="6" id="KW-0732">Signal</keyword>
<evidence type="ECO:0000256" key="6">
    <source>
        <dbReference type="ARBA" id="ARBA00022729"/>
    </source>
</evidence>
<gene>
    <name evidence="11" type="ORF">MSTE_01113</name>
</gene>
<dbReference type="GO" id="GO:0030313">
    <property type="term" value="C:cell envelope"/>
    <property type="evidence" value="ECO:0007669"/>
    <property type="project" value="UniProtKB-SubCell"/>
</dbReference>
<dbReference type="GO" id="GO:0015093">
    <property type="term" value="F:ferrous iron transmembrane transporter activity"/>
    <property type="evidence" value="ECO:0007669"/>
    <property type="project" value="TreeGrafter"/>
</dbReference>
<dbReference type="InterPro" id="IPR018976">
    <property type="entry name" value="Imelysin-like"/>
</dbReference>
<dbReference type="EMBL" id="AP018165">
    <property type="protein sequence ID" value="BAX96445.1"/>
    <property type="molecule type" value="Genomic_DNA"/>
</dbReference>
<dbReference type="InterPro" id="IPR004923">
    <property type="entry name" value="FTR1/Fip1/EfeU"/>
</dbReference>
<dbReference type="InterPro" id="IPR034981">
    <property type="entry name" value="Imelysin-like_EfeO/Algp7"/>
</dbReference>
<evidence type="ECO:0000259" key="10">
    <source>
        <dbReference type="Pfam" id="PF09375"/>
    </source>
</evidence>
<feature type="transmembrane region" description="Helical" evidence="9">
    <location>
        <begin position="66"/>
        <end position="86"/>
    </location>
</feature>
<dbReference type="Pfam" id="PF03239">
    <property type="entry name" value="FTR1"/>
    <property type="match status" value="1"/>
</dbReference>
<feature type="transmembrane region" description="Helical" evidence="9">
    <location>
        <begin position="207"/>
        <end position="226"/>
    </location>
</feature>
<keyword evidence="5 9" id="KW-0812">Transmembrane</keyword>
<protein>
    <submittedName>
        <fullName evidence="11">Putative iron permease FTR1</fullName>
    </submittedName>
</protein>
<dbReference type="KEGG" id="mste:MSTE_01113"/>
<dbReference type="NCBIfam" id="NF041756">
    <property type="entry name" value="EfeU"/>
    <property type="match status" value="1"/>
</dbReference>
<feature type="transmembrane region" description="Helical" evidence="9">
    <location>
        <begin position="137"/>
        <end position="157"/>
    </location>
</feature>
<dbReference type="Pfam" id="PF09375">
    <property type="entry name" value="Peptidase_M75"/>
    <property type="match status" value="1"/>
</dbReference>
<evidence type="ECO:0000256" key="1">
    <source>
        <dbReference type="ARBA" id="ARBA00004141"/>
    </source>
</evidence>
<evidence type="ECO:0000256" key="9">
    <source>
        <dbReference type="SAM" id="Phobius"/>
    </source>
</evidence>
<evidence type="ECO:0000313" key="11">
    <source>
        <dbReference type="EMBL" id="BAX96445.1"/>
    </source>
</evidence>
<dbReference type="InterPro" id="IPR038352">
    <property type="entry name" value="Imelysin_sf"/>
</dbReference>
<evidence type="ECO:0000256" key="3">
    <source>
        <dbReference type="ARBA" id="ARBA00005989"/>
    </source>
</evidence>
<feature type="transmembrane region" description="Helical" evidence="9">
    <location>
        <begin position="177"/>
        <end position="195"/>
    </location>
</feature>
<organism evidence="11 12">
    <name type="scientific">[Mycobacterium] stephanolepidis</name>
    <dbReference type="NCBI Taxonomy" id="1520670"/>
    <lineage>
        <taxon>Bacteria</taxon>
        <taxon>Bacillati</taxon>
        <taxon>Actinomycetota</taxon>
        <taxon>Actinomycetes</taxon>
        <taxon>Mycobacteriales</taxon>
        <taxon>Mycobacteriaceae</taxon>
        <taxon>Mycobacteroides</taxon>
    </lineage>
</organism>
<feature type="domain" description="Imelysin-like" evidence="10">
    <location>
        <begin position="461"/>
        <end position="691"/>
    </location>
</feature>
<dbReference type="GO" id="GO:0033573">
    <property type="term" value="C:high-affinity iron permease complex"/>
    <property type="evidence" value="ECO:0007669"/>
    <property type="project" value="InterPro"/>
</dbReference>
<evidence type="ECO:0000256" key="8">
    <source>
        <dbReference type="ARBA" id="ARBA00023136"/>
    </source>
</evidence>
<comment type="subcellular location">
    <subcellularLocation>
        <location evidence="2">Cell envelope</location>
    </subcellularLocation>
    <subcellularLocation>
        <location evidence="1">Membrane</location>
        <topology evidence="1">Multi-pass membrane protein</topology>
    </subcellularLocation>
</comment>